<evidence type="ECO:0000313" key="1">
    <source>
        <dbReference type="EMBL" id="MCC2231110.1"/>
    </source>
</evidence>
<accession>A0AAE3EBV8</accession>
<protein>
    <recommendedName>
        <fullName evidence="3">Tail fiber protein</fullName>
    </recommendedName>
</protein>
<evidence type="ECO:0008006" key="3">
    <source>
        <dbReference type="Google" id="ProtNLM"/>
    </source>
</evidence>
<evidence type="ECO:0000313" key="2">
    <source>
        <dbReference type="Proteomes" id="UP001198182"/>
    </source>
</evidence>
<gene>
    <name evidence="1" type="ORF">LKD81_08880</name>
</gene>
<reference evidence="1" key="1">
    <citation type="submission" date="2021-10" db="EMBL/GenBank/DDBJ databases">
        <title>Anaerobic single-cell dispensing facilitates the cultivation of human gut bacteria.</title>
        <authorList>
            <person name="Afrizal A."/>
        </authorList>
    </citation>
    <scope>NUCLEOTIDE SEQUENCE</scope>
    <source>
        <strain evidence="1">CLA-AA-H215</strain>
    </source>
</reference>
<dbReference type="Proteomes" id="UP001198182">
    <property type="component" value="Unassembled WGS sequence"/>
</dbReference>
<dbReference type="AlphaFoldDB" id="A0AAE3EBV8"/>
<organism evidence="1 2">
    <name type="scientific">Hominifimenecus microfluidus</name>
    <dbReference type="NCBI Taxonomy" id="2885348"/>
    <lineage>
        <taxon>Bacteria</taxon>
        <taxon>Bacillati</taxon>
        <taxon>Bacillota</taxon>
        <taxon>Clostridia</taxon>
        <taxon>Lachnospirales</taxon>
        <taxon>Lachnospiraceae</taxon>
        <taxon>Hominifimenecus</taxon>
    </lineage>
</organism>
<dbReference type="EMBL" id="JAJEQR010000022">
    <property type="protein sequence ID" value="MCC2231110.1"/>
    <property type="molecule type" value="Genomic_DNA"/>
</dbReference>
<proteinExistence type="predicted"/>
<keyword evidence="2" id="KW-1185">Reference proteome</keyword>
<comment type="caution">
    <text evidence="1">The sequence shown here is derived from an EMBL/GenBank/DDBJ whole genome shotgun (WGS) entry which is preliminary data.</text>
</comment>
<name>A0AAE3EBV8_9FIRM</name>
<sequence>MKIFGVELRFNGFRIYHEGDKPTPSEIGAAASNHTHTTMGAASASVAGKAGLVPAPPAGKQGQFLRGDATWAVPYTHPTTSGNKHIPSGGAAGQVLGYAAAGTAAWKTLTAASVGAAASSHTHDVMTAATASAAGKSGMVPVPVAGAQAKYLRGDGTWATPPTSSYTHPTTAGYKHIPAGGSSGQVLAYSEDGTAVWKTLAASDVGAAASSHTHDDRYYTETEVKNLIDATFLTKTFTGAKVSIAGKTAKAITITCTTPSGYTAIGVIGYYTGSTYVLPCRVAIGRMDVYNTDSNTISVTPTITMLYAKSGAV</sequence>
<dbReference type="RefSeq" id="WP_308453630.1">
    <property type="nucleotide sequence ID" value="NZ_JAJEQR010000022.1"/>
</dbReference>